<gene>
    <name evidence="2" type="ORF">SCLCIDRAFT_33677</name>
</gene>
<reference evidence="3" key="2">
    <citation type="submission" date="2015-01" db="EMBL/GenBank/DDBJ databases">
        <title>Evolutionary Origins and Diversification of the Mycorrhizal Mutualists.</title>
        <authorList>
            <consortium name="DOE Joint Genome Institute"/>
            <consortium name="Mycorrhizal Genomics Consortium"/>
            <person name="Kohler A."/>
            <person name="Kuo A."/>
            <person name="Nagy L.G."/>
            <person name="Floudas D."/>
            <person name="Copeland A."/>
            <person name="Barry K.W."/>
            <person name="Cichocki N."/>
            <person name="Veneault-Fourrey C."/>
            <person name="LaButti K."/>
            <person name="Lindquist E.A."/>
            <person name="Lipzen A."/>
            <person name="Lundell T."/>
            <person name="Morin E."/>
            <person name="Murat C."/>
            <person name="Riley R."/>
            <person name="Ohm R."/>
            <person name="Sun H."/>
            <person name="Tunlid A."/>
            <person name="Henrissat B."/>
            <person name="Grigoriev I.V."/>
            <person name="Hibbett D.S."/>
            <person name="Martin F."/>
        </authorList>
    </citation>
    <scope>NUCLEOTIDE SEQUENCE [LARGE SCALE GENOMIC DNA]</scope>
    <source>
        <strain evidence="3">Foug A</strain>
    </source>
</reference>
<proteinExistence type="predicted"/>
<dbReference type="Proteomes" id="UP000053989">
    <property type="component" value="Unassembled WGS sequence"/>
</dbReference>
<dbReference type="EMBL" id="KN822280">
    <property type="protein sequence ID" value="KIM51155.1"/>
    <property type="molecule type" value="Genomic_DNA"/>
</dbReference>
<sequence>MPNKSSSNRTRSSTATPAVTTSSITEKAPVSTLKASIVDSDLAEDDIDNTDGDIENISSRSSIAPSNPLDISLLACANSATACIADFNDSIPKHNNPAPHRGKVDDAAHYWVDTSGNILTLKFNGVCHTFF</sequence>
<dbReference type="AlphaFoldDB" id="A0A0C3CRE4"/>
<dbReference type="InParanoid" id="A0A0C3CRE4"/>
<organism evidence="2 3">
    <name type="scientific">Scleroderma citrinum Foug A</name>
    <dbReference type="NCBI Taxonomy" id="1036808"/>
    <lineage>
        <taxon>Eukaryota</taxon>
        <taxon>Fungi</taxon>
        <taxon>Dikarya</taxon>
        <taxon>Basidiomycota</taxon>
        <taxon>Agaricomycotina</taxon>
        <taxon>Agaricomycetes</taxon>
        <taxon>Agaricomycetidae</taxon>
        <taxon>Boletales</taxon>
        <taxon>Sclerodermatineae</taxon>
        <taxon>Sclerodermataceae</taxon>
        <taxon>Scleroderma</taxon>
    </lineage>
</organism>
<feature type="region of interest" description="Disordered" evidence="1">
    <location>
        <begin position="1"/>
        <end position="25"/>
    </location>
</feature>
<evidence type="ECO:0000313" key="3">
    <source>
        <dbReference type="Proteomes" id="UP000053989"/>
    </source>
</evidence>
<evidence type="ECO:0000313" key="2">
    <source>
        <dbReference type="EMBL" id="KIM51155.1"/>
    </source>
</evidence>
<dbReference type="HOGENOM" id="CLU_1928822_0_0_1"/>
<keyword evidence="3" id="KW-1185">Reference proteome</keyword>
<name>A0A0C3CRE4_9AGAM</name>
<evidence type="ECO:0000256" key="1">
    <source>
        <dbReference type="SAM" id="MobiDB-lite"/>
    </source>
</evidence>
<reference evidence="2 3" key="1">
    <citation type="submission" date="2014-04" db="EMBL/GenBank/DDBJ databases">
        <authorList>
            <consortium name="DOE Joint Genome Institute"/>
            <person name="Kuo A."/>
            <person name="Kohler A."/>
            <person name="Nagy L.G."/>
            <person name="Floudas D."/>
            <person name="Copeland A."/>
            <person name="Barry K.W."/>
            <person name="Cichocki N."/>
            <person name="Veneault-Fourrey C."/>
            <person name="LaButti K."/>
            <person name="Lindquist E.A."/>
            <person name="Lipzen A."/>
            <person name="Lundell T."/>
            <person name="Morin E."/>
            <person name="Murat C."/>
            <person name="Sun H."/>
            <person name="Tunlid A."/>
            <person name="Henrissat B."/>
            <person name="Grigoriev I.V."/>
            <person name="Hibbett D.S."/>
            <person name="Martin F."/>
            <person name="Nordberg H.P."/>
            <person name="Cantor M.N."/>
            <person name="Hua S.X."/>
        </authorList>
    </citation>
    <scope>NUCLEOTIDE SEQUENCE [LARGE SCALE GENOMIC DNA]</scope>
    <source>
        <strain evidence="2 3">Foug A</strain>
    </source>
</reference>
<protein>
    <submittedName>
        <fullName evidence="2">Uncharacterized protein</fullName>
    </submittedName>
</protein>
<accession>A0A0C3CRE4</accession>